<comment type="caution">
    <text evidence="3">The sequence shown here is derived from an EMBL/GenBank/DDBJ whole genome shotgun (WGS) entry which is preliminary data.</text>
</comment>
<keyword evidence="2" id="KW-0812">Transmembrane</keyword>
<evidence type="ECO:0000256" key="2">
    <source>
        <dbReference type="SAM" id="Phobius"/>
    </source>
</evidence>
<sequence>MEAWLLYRNIFVKMLLVVCLTGTITASFVQGALAINQQIRQTGGVQIGSGLFSLMFSVPLLFTNLTSTTLIAAKIWQYRRGILSQLSVSKTRVFGALLIILESSIFYCIFWILALLTVFPDIIPPIGLAAIMGSLPYVTAIYPVMIIVLVTLDKNNYGSTIQATIDTAMRFNHPVDTITTTVNSGLHSSGNLHPKKSLSADDLSSSCQKLQ</sequence>
<feature type="compositionally biased region" description="Low complexity" evidence="1">
    <location>
        <begin position="200"/>
        <end position="211"/>
    </location>
</feature>
<name>A0A9P5Q038_9AGAR</name>
<keyword evidence="2" id="KW-0472">Membrane</keyword>
<evidence type="ECO:0000256" key="1">
    <source>
        <dbReference type="SAM" id="MobiDB-lite"/>
    </source>
</evidence>
<feature type="transmembrane region" description="Helical" evidence="2">
    <location>
        <begin position="50"/>
        <end position="73"/>
    </location>
</feature>
<feature type="transmembrane region" description="Helical" evidence="2">
    <location>
        <begin position="126"/>
        <end position="152"/>
    </location>
</feature>
<dbReference type="AlphaFoldDB" id="A0A9P5Q038"/>
<evidence type="ECO:0000313" key="3">
    <source>
        <dbReference type="EMBL" id="KAF9073073.1"/>
    </source>
</evidence>
<gene>
    <name evidence="3" type="ORF">BDP27DRAFT_353986</name>
</gene>
<accession>A0A9P5Q038</accession>
<reference evidence="3" key="1">
    <citation type="submission" date="2020-11" db="EMBL/GenBank/DDBJ databases">
        <authorList>
            <consortium name="DOE Joint Genome Institute"/>
            <person name="Ahrendt S."/>
            <person name="Riley R."/>
            <person name="Andreopoulos W."/>
            <person name="Labutti K."/>
            <person name="Pangilinan J."/>
            <person name="Ruiz-Duenas F.J."/>
            <person name="Barrasa J.M."/>
            <person name="Sanchez-Garcia M."/>
            <person name="Camarero S."/>
            <person name="Miyauchi S."/>
            <person name="Serrano A."/>
            <person name="Linde D."/>
            <person name="Babiker R."/>
            <person name="Drula E."/>
            <person name="Ayuso-Fernandez I."/>
            <person name="Pacheco R."/>
            <person name="Padilla G."/>
            <person name="Ferreira P."/>
            <person name="Barriuso J."/>
            <person name="Kellner H."/>
            <person name="Castanera R."/>
            <person name="Alfaro M."/>
            <person name="Ramirez L."/>
            <person name="Pisabarro A.G."/>
            <person name="Kuo A."/>
            <person name="Tritt A."/>
            <person name="Lipzen A."/>
            <person name="He G."/>
            <person name="Yan M."/>
            <person name="Ng V."/>
            <person name="Cullen D."/>
            <person name="Martin F."/>
            <person name="Rosso M.-N."/>
            <person name="Henrissat B."/>
            <person name="Hibbett D."/>
            <person name="Martinez A.T."/>
            <person name="Grigoriev I.V."/>
        </authorList>
    </citation>
    <scope>NUCLEOTIDE SEQUENCE</scope>
    <source>
        <strain evidence="3">AH 40177</strain>
    </source>
</reference>
<protein>
    <submittedName>
        <fullName evidence="3">Uncharacterized protein</fullName>
    </submittedName>
</protein>
<dbReference type="EMBL" id="JADNRY010000020">
    <property type="protein sequence ID" value="KAF9073073.1"/>
    <property type="molecule type" value="Genomic_DNA"/>
</dbReference>
<organism evidence="3 4">
    <name type="scientific">Rhodocollybia butyracea</name>
    <dbReference type="NCBI Taxonomy" id="206335"/>
    <lineage>
        <taxon>Eukaryota</taxon>
        <taxon>Fungi</taxon>
        <taxon>Dikarya</taxon>
        <taxon>Basidiomycota</taxon>
        <taxon>Agaricomycotina</taxon>
        <taxon>Agaricomycetes</taxon>
        <taxon>Agaricomycetidae</taxon>
        <taxon>Agaricales</taxon>
        <taxon>Marasmiineae</taxon>
        <taxon>Omphalotaceae</taxon>
        <taxon>Rhodocollybia</taxon>
    </lineage>
</organism>
<dbReference type="OrthoDB" id="3174319at2759"/>
<keyword evidence="2" id="KW-1133">Transmembrane helix</keyword>
<evidence type="ECO:0000313" key="4">
    <source>
        <dbReference type="Proteomes" id="UP000772434"/>
    </source>
</evidence>
<keyword evidence="4" id="KW-1185">Reference proteome</keyword>
<feature type="transmembrane region" description="Helical" evidence="2">
    <location>
        <begin position="93"/>
        <end position="114"/>
    </location>
</feature>
<proteinExistence type="predicted"/>
<dbReference type="Proteomes" id="UP000772434">
    <property type="component" value="Unassembled WGS sequence"/>
</dbReference>
<feature type="region of interest" description="Disordered" evidence="1">
    <location>
        <begin position="186"/>
        <end position="211"/>
    </location>
</feature>